<evidence type="ECO:0000256" key="6">
    <source>
        <dbReference type="ARBA" id="ARBA00023054"/>
    </source>
</evidence>
<dbReference type="Gene3D" id="1.20.5.2440">
    <property type="match status" value="1"/>
</dbReference>
<keyword evidence="5" id="KW-0967">Endosome</keyword>
<evidence type="ECO:0000256" key="9">
    <source>
        <dbReference type="SAM" id="MobiDB-lite"/>
    </source>
</evidence>
<feature type="region of interest" description="Disordered" evidence="9">
    <location>
        <begin position="1"/>
        <end position="81"/>
    </location>
</feature>
<evidence type="ECO:0000256" key="4">
    <source>
        <dbReference type="ARBA" id="ARBA00022448"/>
    </source>
</evidence>
<dbReference type="GO" id="GO:0032154">
    <property type="term" value="C:cleavage furrow"/>
    <property type="evidence" value="ECO:0007669"/>
    <property type="project" value="UniProtKB-SubCell"/>
</dbReference>
<comment type="subcellular location">
    <subcellularLocation>
        <location evidence="2">Cleavage furrow</location>
    </subcellularLocation>
    <subcellularLocation>
        <location evidence="1">Midbody</location>
    </subcellularLocation>
    <subcellularLocation>
        <location evidence="3">Recycling endosome membrane</location>
        <topology evidence="3">Peripheral membrane protein</topology>
    </subcellularLocation>
</comment>
<dbReference type="GO" id="GO:0030496">
    <property type="term" value="C:midbody"/>
    <property type="evidence" value="ECO:0007669"/>
    <property type="project" value="UniProtKB-SubCell"/>
</dbReference>
<evidence type="ECO:0000313" key="11">
    <source>
        <dbReference type="EMBL" id="CAB3374483.1"/>
    </source>
</evidence>
<evidence type="ECO:0000313" key="12">
    <source>
        <dbReference type="Proteomes" id="UP000494165"/>
    </source>
</evidence>
<feature type="compositionally biased region" description="Polar residues" evidence="9">
    <location>
        <begin position="55"/>
        <end position="74"/>
    </location>
</feature>
<dbReference type="PROSITE" id="PS51511">
    <property type="entry name" value="FIP_RBD"/>
    <property type="match status" value="1"/>
</dbReference>
<evidence type="ECO:0000256" key="8">
    <source>
        <dbReference type="SAM" id="Coils"/>
    </source>
</evidence>
<reference evidence="11 12" key="1">
    <citation type="submission" date="2020-04" db="EMBL/GenBank/DDBJ databases">
        <authorList>
            <person name="Alioto T."/>
            <person name="Alioto T."/>
            <person name="Gomez Garrido J."/>
        </authorList>
    </citation>
    <scope>NUCLEOTIDE SEQUENCE [LARGE SCALE GENOMIC DNA]</scope>
</reference>
<evidence type="ECO:0000256" key="5">
    <source>
        <dbReference type="ARBA" id="ARBA00022753"/>
    </source>
</evidence>
<feature type="coiled-coil region" evidence="8">
    <location>
        <begin position="239"/>
        <end position="415"/>
    </location>
</feature>
<dbReference type="GO" id="GO:0032456">
    <property type="term" value="P:endocytic recycling"/>
    <property type="evidence" value="ECO:0007669"/>
    <property type="project" value="TreeGrafter"/>
</dbReference>
<evidence type="ECO:0000256" key="3">
    <source>
        <dbReference type="ARBA" id="ARBA00004654"/>
    </source>
</evidence>
<evidence type="ECO:0000256" key="1">
    <source>
        <dbReference type="ARBA" id="ARBA00004214"/>
    </source>
</evidence>
<dbReference type="SUPFAM" id="SSF144270">
    <property type="entry name" value="Eferin C-derminal domain-like"/>
    <property type="match status" value="1"/>
</dbReference>
<organism evidence="11 12">
    <name type="scientific">Cloeon dipterum</name>
    <dbReference type="NCBI Taxonomy" id="197152"/>
    <lineage>
        <taxon>Eukaryota</taxon>
        <taxon>Metazoa</taxon>
        <taxon>Ecdysozoa</taxon>
        <taxon>Arthropoda</taxon>
        <taxon>Hexapoda</taxon>
        <taxon>Insecta</taxon>
        <taxon>Pterygota</taxon>
        <taxon>Palaeoptera</taxon>
        <taxon>Ephemeroptera</taxon>
        <taxon>Pisciforma</taxon>
        <taxon>Baetidae</taxon>
        <taxon>Cloeon</taxon>
    </lineage>
</organism>
<keyword evidence="6 8" id="KW-0175">Coiled coil</keyword>
<dbReference type="OrthoDB" id="418358at2759"/>
<dbReference type="InterPro" id="IPR051977">
    <property type="entry name" value="Rab11-interacting_regulator"/>
</dbReference>
<dbReference type="PANTHER" id="PTHR15726:SF7">
    <property type="entry name" value="NUCLEAR FALLOUT, ISOFORM J"/>
    <property type="match status" value="1"/>
</dbReference>
<evidence type="ECO:0000259" key="10">
    <source>
        <dbReference type="PROSITE" id="PS51511"/>
    </source>
</evidence>
<dbReference type="GO" id="GO:0055038">
    <property type="term" value="C:recycling endosome membrane"/>
    <property type="evidence" value="ECO:0007669"/>
    <property type="project" value="UniProtKB-SubCell"/>
</dbReference>
<evidence type="ECO:0000256" key="2">
    <source>
        <dbReference type="ARBA" id="ARBA00004626"/>
    </source>
</evidence>
<evidence type="ECO:0000256" key="7">
    <source>
        <dbReference type="ARBA" id="ARBA00023136"/>
    </source>
</evidence>
<feature type="compositionally biased region" description="Low complexity" evidence="9">
    <location>
        <begin position="17"/>
        <end position="28"/>
    </location>
</feature>
<dbReference type="GO" id="GO:0032465">
    <property type="term" value="P:regulation of cytokinesis"/>
    <property type="evidence" value="ECO:0007669"/>
    <property type="project" value="TreeGrafter"/>
</dbReference>
<dbReference type="GO" id="GO:0030139">
    <property type="term" value="C:endocytic vesicle"/>
    <property type="evidence" value="ECO:0007669"/>
    <property type="project" value="TreeGrafter"/>
</dbReference>
<keyword evidence="7" id="KW-0472">Membrane</keyword>
<gene>
    <name evidence="11" type="ORF">CLODIP_2_CD13143</name>
</gene>
<dbReference type="EMBL" id="CADEPI010000099">
    <property type="protein sequence ID" value="CAB3374483.1"/>
    <property type="molecule type" value="Genomic_DNA"/>
</dbReference>
<keyword evidence="12" id="KW-1185">Reference proteome</keyword>
<dbReference type="InterPro" id="IPR037245">
    <property type="entry name" value="FIP-RBD_C_sf"/>
</dbReference>
<feature type="compositionally biased region" description="Polar residues" evidence="9">
    <location>
        <begin position="1"/>
        <end position="16"/>
    </location>
</feature>
<comment type="caution">
    <text evidence="11">The sequence shown here is derived from an EMBL/GenBank/DDBJ whole genome shotgun (WGS) entry which is preliminary data.</text>
</comment>
<proteinExistence type="predicted"/>
<keyword evidence="4" id="KW-0813">Transport</keyword>
<dbReference type="InterPro" id="IPR019018">
    <property type="entry name" value="Rab-bd_FIP-RBD"/>
</dbReference>
<sequence length="492" mass="54208">MDSALGSPSLNQKNTNSSSSQCSSMSDGESYECLGEGSPAPSPVVKGESPGNLLKRNTWSRSSLRRTPTNNSSGGDVALGRRWGSLRHSSGKRINANGASVPSGLCRSASFNSSGRSSNCGDPDDMYCSDASLEEDVMGLNRKRATAASDEWHVGAAAAKTMDDADDDAVPEMEMDMWEGQFEFFGPLFPNVPPVPGANGGAKAPRLAHQVHMLQQQVSALADTQNTSDDRYGRVRHENALLQARLMILEEQVREEQARSEQRLQEEQRRHKDLASRLEREKQLELENSAIRLQAAERRVETLDEEVKRLRAQLERAAESRQVAEDASHEAEIRAQTLREQLLETQEAAAKTRIALEQQLADTAQSLEEARLEAAETAQGRPVSPGRHPELEEEARYLREEVRTLKEALEEAQAQLLGRGLEQGRNLLGEPQGGPSLADELDEMSSDKVRLALRETQEVNMQLRAYIDGMLLSIVENYPQLLEVKTAAGSLK</sequence>
<feature type="domain" description="FIP-RBD" evidence="10">
    <location>
        <begin position="423"/>
        <end position="485"/>
    </location>
</feature>
<dbReference type="Pfam" id="PF25450">
    <property type="entry name" value="Rab11-FIP3"/>
    <property type="match status" value="1"/>
</dbReference>
<dbReference type="AlphaFoldDB" id="A0A8S1CZ75"/>
<name>A0A8S1CZ75_9INSE</name>
<accession>A0A8S1CZ75</accession>
<protein>
    <recommendedName>
        <fullName evidence="10">FIP-RBD domain-containing protein</fullName>
    </recommendedName>
</protein>
<dbReference type="Proteomes" id="UP000494165">
    <property type="component" value="Unassembled WGS sequence"/>
</dbReference>
<dbReference type="InterPro" id="IPR057316">
    <property type="entry name" value="Rab11-FIP3/4_dom"/>
</dbReference>
<dbReference type="Pfam" id="PF09457">
    <property type="entry name" value="RBD-FIP"/>
    <property type="match status" value="1"/>
</dbReference>
<dbReference type="PANTHER" id="PTHR15726">
    <property type="entry name" value="RAB11-FAMILY INTERACTING PROTEIN"/>
    <property type="match status" value="1"/>
</dbReference>